<dbReference type="Proteomes" id="UP000050424">
    <property type="component" value="Unassembled WGS sequence"/>
</dbReference>
<organism evidence="1 2">
    <name type="scientific">Neonectria ditissima</name>
    <dbReference type="NCBI Taxonomy" id="78410"/>
    <lineage>
        <taxon>Eukaryota</taxon>
        <taxon>Fungi</taxon>
        <taxon>Dikarya</taxon>
        <taxon>Ascomycota</taxon>
        <taxon>Pezizomycotina</taxon>
        <taxon>Sordariomycetes</taxon>
        <taxon>Hypocreomycetidae</taxon>
        <taxon>Hypocreales</taxon>
        <taxon>Nectriaceae</taxon>
        <taxon>Neonectria</taxon>
    </lineage>
</organism>
<proteinExistence type="predicted"/>
<evidence type="ECO:0000313" key="2">
    <source>
        <dbReference type="Proteomes" id="UP000050424"/>
    </source>
</evidence>
<name>A0A0N8H7D2_9HYPO</name>
<dbReference type="OrthoDB" id="5101662at2759"/>
<gene>
    <name evidence="1" type="ORF">AK830_g5144</name>
</gene>
<reference evidence="1 2" key="1">
    <citation type="submission" date="2015-09" db="EMBL/GenBank/DDBJ databases">
        <title>Draft genome of a European isolate of the apple canker pathogen Neonectria ditissima.</title>
        <authorList>
            <person name="Gomez-Cortecero A."/>
            <person name="Harrison R.J."/>
            <person name="Armitage A.D."/>
        </authorList>
    </citation>
    <scope>NUCLEOTIDE SEQUENCE [LARGE SCALE GENOMIC DNA]</scope>
    <source>
        <strain evidence="1 2">R09/05</strain>
    </source>
</reference>
<evidence type="ECO:0000313" key="1">
    <source>
        <dbReference type="EMBL" id="KPM41444.1"/>
    </source>
</evidence>
<accession>A0A0N8H7D2</accession>
<keyword evidence="2" id="KW-1185">Reference proteome</keyword>
<dbReference type="EMBL" id="LKCW01000065">
    <property type="protein sequence ID" value="KPM41444.1"/>
    <property type="molecule type" value="Genomic_DNA"/>
</dbReference>
<comment type="caution">
    <text evidence="1">The sequence shown here is derived from an EMBL/GenBank/DDBJ whole genome shotgun (WGS) entry which is preliminary data.</text>
</comment>
<dbReference type="AlphaFoldDB" id="A0A0N8H7D2"/>
<sequence length="289" mass="33853">MKILPTLFRDTSLGPSEPENHFSVALFGSGSNDHQYPANTRAANELEKDWAYQICVPWLFDQTRAFLKYLDFQREPKRDKDGYQVVPNPSWGFCIVLTIHSQQAHKNVPRAVFNLMEAVWRYSQQSPAEEHSEEVNKRFRLLMIENQSAFQNASDERIREKFNSFVEAIRYGDDKDQNYYIEGNRPYNLIHYGACLVLDEAKVEELAGLKFGDSIYSDRQALRHVRIKMIDRFWSPPLVVRDMPTWREKEYQGVDECPIYGTSHAYKLLMENTPMADLFPLHRQIYGID</sequence>
<protein>
    <submittedName>
        <fullName evidence="1">Uncharacterized protein</fullName>
    </submittedName>
</protein>